<organism evidence="3 4">
    <name type="scientific">Caloranaerobacter azorensis H53214</name>
    <dbReference type="NCBI Taxonomy" id="1156417"/>
    <lineage>
        <taxon>Bacteria</taxon>
        <taxon>Bacillati</taxon>
        <taxon>Bacillota</taxon>
        <taxon>Tissierellia</taxon>
        <taxon>Tissierellales</taxon>
        <taxon>Thermohalobacteraceae</taxon>
        <taxon>Caloranaerobacter</taxon>
    </lineage>
</organism>
<keyword evidence="1" id="KW-0175">Coiled coil</keyword>
<comment type="caution">
    <text evidence="3">The sequence shown here is derived from an EMBL/GenBank/DDBJ whole genome shotgun (WGS) entry which is preliminary data.</text>
</comment>
<protein>
    <submittedName>
        <fullName evidence="3">Uncharacterized protein</fullName>
    </submittedName>
</protein>
<evidence type="ECO:0000313" key="4">
    <source>
        <dbReference type="Proteomes" id="UP000029622"/>
    </source>
</evidence>
<dbReference type="EMBL" id="AZTB01000003">
    <property type="protein sequence ID" value="KGG81301.1"/>
    <property type="molecule type" value="Genomic_DNA"/>
</dbReference>
<feature type="transmembrane region" description="Helical" evidence="2">
    <location>
        <begin position="7"/>
        <end position="27"/>
    </location>
</feature>
<accession>A0A096DPX2</accession>
<reference evidence="3 4" key="1">
    <citation type="submission" date="2013-12" db="EMBL/GenBank/DDBJ databases">
        <title>Draft genome sequence of Caloranaerobacter sp. H53214.</title>
        <authorList>
            <person name="Jiang L.J."/>
            <person name="Shao Z.Z."/>
            <person name="Long M.N."/>
        </authorList>
    </citation>
    <scope>NUCLEOTIDE SEQUENCE [LARGE SCALE GENOMIC DNA]</scope>
    <source>
        <strain evidence="3 4">H53214</strain>
    </source>
</reference>
<proteinExistence type="predicted"/>
<dbReference type="AlphaFoldDB" id="A0A096DPX2"/>
<keyword evidence="2" id="KW-0472">Membrane</keyword>
<keyword evidence="2" id="KW-1133">Transmembrane helix</keyword>
<feature type="coiled-coil region" evidence="1">
    <location>
        <begin position="27"/>
        <end position="61"/>
    </location>
</feature>
<evidence type="ECO:0000313" key="3">
    <source>
        <dbReference type="EMBL" id="KGG81301.1"/>
    </source>
</evidence>
<dbReference type="STRING" id="1156417.Y919_01380"/>
<evidence type="ECO:0000256" key="2">
    <source>
        <dbReference type="SAM" id="Phobius"/>
    </source>
</evidence>
<keyword evidence="2" id="KW-0812">Transmembrane</keyword>
<name>A0A096DPX2_9FIRM</name>
<dbReference type="RefSeq" id="WP_035161632.1">
    <property type="nucleotide sequence ID" value="NZ_AZTB01000003.1"/>
</dbReference>
<sequence length="117" mass="13584">MIGMISFILKVLLLAIAFTFIYAWGYVKQQKKNEELLNALYKKAEAKILKELRKRKFLTKKDIENLIKGTKASLFWSRSKVQVVDAKLVAKDLIMKMTNEGLIVEMSNSKPKKYKLK</sequence>
<gene>
    <name evidence="3" type="ORF">Y919_01380</name>
</gene>
<evidence type="ECO:0000256" key="1">
    <source>
        <dbReference type="SAM" id="Coils"/>
    </source>
</evidence>
<dbReference type="Proteomes" id="UP000029622">
    <property type="component" value="Unassembled WGS sequence"/>
</dbReference>